<dbReference type="Gene3D" id="3.40.50.300">
    <property type="entry name" value="P-loop containing nucleotide triphosphate hydrolases"/>
    <property type="match status" value="1"/>
</dbReference>
<evidence type="ECO:0000256" key="1">
    <source>
        <dbReference type="ARBA" id="ARBA00022737"/>
    </source>
</evidence>
<dbReference type="InterPro" id="IPR027417">
    <property type="entry name" value="P-loop_NTPase"/>
</dbReference>
<proteinExistence type="predicted"/>
<dbReference type="SUPFAM" id="SSF48403">
    <property type="entry name" value="Ankyrin repeat"/>
    <property type="match status" value="1"/>
</dbReference>
<evidence type="ECO:0000313" key="6">
    <source>
        <dbReference type="Proteomes" id="UP001285441"/>
    </source>
</evidence>
<dbReference type="PANTHER" id="PTHR10039">
    <property type="entry name" value="AMELOGENIN"/>
    <property type="match status" value="1"/>
</dbReference>
<evidence type="ECO:0000259" key="4">
    <source>
        <dbReference type="Pfam" id="PF24883"/>
    </source>
</evidence>
<dbReference type="EMBL" id="JAULSW010000009">
    <property type="protein sequence ID" value="KAK3370549.1"/>
    <property type="molecule type" value="Genomic_DNA"/>
</dbReference>
<sequence length="1005" mass="112089">MNAPPNGEIAAVGLTVLFEPDESASLDIVFVHGFTGHPARTWTHKRGDTPSIGDNGNRGSAQPSSKRRKYNPFSNSRHGSGDLGTSVYWPQDLLPITIPYARVLTHGYDTNLRHVLVRPVNRATVSDLAWDLLLSLEAERRLEPARPILFIAHSLGGIIVKEMLRRASGCQPHRPHLHSVFSSTVGIVFFGTPHGGADPRGFLQHVAETLVKAAGISVNDQIVNTLLPSSERLKQLRDEFGPIALEQNWMIHSFQEGLGIRFLGNRKVVEDTSSYLNLPSVEMIQHIGKNHMDMCRFAGLDDGEYKKVAAVLDRVAAVVSRKPKPTNAQSLSENQRRALMESLKFDQMDTRQMSIKAAHAKTCRWLLKRPEYLDWLDRSKKGQRCGFLWIKGKPGAGKSTLMKFALANCRKTMNDKTIISFFFNARGAGLEKSTTGMYRSLLLQLLGGLPHLQSVFESLGFTSWNCSSDRAWSIESLKDLFEQAVTQLGEASVACFIDALDECDEDQIRDMVAFFQRLMESSVSSGVGLDVLFSSRHYPHITITDGLSLVLEGQEGHSQDITAYINSELRIGHNDLAEKIRVELHEKSSGVFMWVAFVVDILNREHDQGRSEDRLRRKLGEIPGDLHKLFRDLLTRDCHNRDELLLCIQWVLFARQPLSPAQLYFAVLSGTEPQDISEWNPDETSMAAIKRSILNSSKGLAEITKSKAPTVQFIHESVRDFLLKENGLREVWPDLGSNLQGESHGRLAHCCLEYIKAEAVTKSDVAAFPGASSEATATFRQEVGKTFPFLEHAVQNVLHHAETAEVGGVSQKTFMQNFPRTQWLKLHNLFENFKARRHTLNASLQYILAEFDMPALIRVLPYNQSCFEVEDERYGPPILAGMAMHSFEAVRALLELDAEVQPPTSALSDFAKHCKDIDENNGLGRDFRFSRQRSVLSYAAEFGSGFLMAACLRATGQADIDLKSEDGLTPLSRAAKNGHEAVVRLLLATGQVDIDSKSKDGRTPL</sequence>
<reference evidence="5" key="1">
    <citation type="journal article" date="2023" name="Mol. Phylogenet. Evol.">
        <title>Genome-scale phylogeny and comparative genomics of the fungal order Sordariales.</title>
        <authorList>
            <person name="Hensen N."/>
            <person name="Bonometti L."/>
            <person name="Westerberg I."/>
            <person name="Brannstrom I.O."/>
            <person name="Guillou S."/>
            <person name="Cros-Aarteil S."/>
            <person name="Calhoun S."/>
            <person name="Haridas S."/>
            <person name="Kuo A."/>
            <person name="Mondo S."/>
            <person name="Pangilinan J."/>
            <person name="Riley R."/>
            <person name="LaButti K."/>
            <person name="Andreopoulos B."/>
            <person name="Lipzen A."/>
            <person name="Chen C."/>
            <person name="Yan M."/>
            <person name="Daum C."/>
            <person name="Ng V."/>
            <person name="Clum A."/>
            <person name="Steindorff A."/>
            <person name="Ohm R.A."/>
            <person name="Martin F."/>
            <person name="Silar P."/>
            <person name="Natvig D.O."/>
            <person name="Lalanne C."/>
            <person name="Gautier V."/>
            <person name="Ament-Velasquez S.L."/>
            <person name="Kruys A."/>
            <person name="Hutchinson M.I."/>
            <person name="Powell A.J."/>
            <person name="Barry K."/>
            <person name="Miller A.N."/>
            <person name="Grigoriev I.V."/>
            <person name="Debuchy R."/>
            <person name="Gladieux P."/>
            <person name="Hiltunen Thoren M."/>
            <person name="Johannesson H."/>
        </authorList>
    </citation>
    <scope>NUCLEOTIDE SEQUENCE</scope>
    <source>
        <strain evidence="5">CBS 232.78</strain>
    </source>
</reference>
<dbReference type="Proteomes" id="UP001285441">
    <property type="component" value="Unassembled WGS sequence"/>
</dbReference>
<feature type="compositionally biased region" description="Polar residues" evidence="3">
    <location>
        <begin position="52"/>
        <end position="64"/>
    </location>
</feature>
<dbReference type="Pfam" id="PF24883">
    <property type="entry name" value="NPHP3_N"/>
    <property type="match status" value="1"/>
</dbReference>
<feature type="domain" description="Nephrocystin 3-like N-terminal" evidence="4">
    <location>
        <begin position="362"/>
        <end position="536"/>
    </location>
</feature>
<dbReference type="PANTHER" id="PTHR10039:SF5">
    <property type="entry name" value="NACHT DOMAIN-CONTAINING PROTEIN"/>
    <property type="match status" value="1"/>
</dbReference>
<dbReference type="PROSITE" id="PS50297">
    <property type="entry name" value="ANK_REP_REGION"/>
    <property type="match status" value="1"/>
</dbReference>
<dbReference type="SMART" id="SM00248">
    <property type="entry name" value="ANK"/>
    <property type="match status" value="1"/>
</dbReference>
<dbReference type="AlphaFoldDB" id="A0AAE0K653"/>
<organism evidence="5 6">
    <name type="scientific">Podospora didyma</name>
    <dbReference type="NCBI Taxonomy" id="330526"/>
    <lineage>
        <taxon>Eukaryota</taxon>
        <taxon>Fungi</taxon>
        <taxon>Dikarya</taxon>
        <taxon>Ascomycota</taxon>
        <taxon>Pezizomycotina</taxon>
        <taxon>Sordariomycetes</taxon>
        <taxon>Sordariomycetidae</taxon>
        <taxon>Sordariales</taxon>
        <taxon>Podosporaceae</taxon>
        <taxon>Podospora</taxon>
    </lineage>
</organism>
<keyword evidence="1" id="KW-0677">Repeat</keyword>
<evidence type="ECO:0000256" key="2">
    <source>
        <dbReference type="PROSITE-ProRule" id="PRU00023"/>
    </source>
</evidence>
<evidence type="ECO:0000256" key="3">
    <source>
        <dbReference type="SAM" id="MobiDB-lite"/>
    </source>
</evidence>
<evidence type="ECO:0000313" key="5">
    <source>
        <dbReference type="EMBL" id="KAK3370549.1"/>
    </source>
</evidence>
<feature type="non-terminal residue" evidence="5">
    <location>
        <position position="1005"/>
    </location>
</feature>
<dbReference type="SUPFAM" id="SSF52540">
    <property type="entry name" value="P-loop containing nucleoside triphosphate hydrolases"/>
    <property type="match status" value="1"/>
</dbReference>
<protein>
    <recommendedName>
        <fullName evidence="4">Nephrocystin 3-like N-terminal domain-containing protein</fullName>
    </recommendedName>
</protein>
<dbReference type="Gene3D" id="3.40.50.1820">
    <property type="entry name" value="alpha/beta hydrolase"/>
    <property type="match status" value="1"/>
</dbReference>
<name>A0AAE0K653_9PEZI</name>
<accession>A0AAE0K653</accession>
<comment type="caution">
    <text evidence="5">The sequence shown here is derived from an EMBL/GenBank/DDBJ whole genome shotgun (WGS) entry which is preliminary data.</text>
</comment>
<dbReference type="InterPro" id="IPR036770">
    <property type="entry name" value="Ankyrin_rpt-contain_sf"/>
</dbReference>
<dbReference type="Gene3D" id="1.25.40.20">
    <property type="entry name" value="Ankyrin repeat-containing domain"/>
    <property type="match status" value="1"/>
</dbReference>
<dbReference type="PROSITE" id="PS50088">
    <property type="entry name" value="ANK_REPEAT"/>
    <property type="match status" value="1"/>
</dbReference>
<dbReference type="InterPro" id="IPR029058">
    <property type="entry name" value="AB_hydrolase_fold"/>
</dbReference>
<dbReference type="InterPro" id="IPR002110">
    <property type="entry name" value="Ankyrin_rpt"/>
</dbReference>
<feature type="region of interest" description="Disordered" evidence="3">
    <location>
        <begin position="40"/>
        <end position="78"/>
    </location>
</feature>
<dbReference type="InterPro" id="IPR056884">
    <property type="entry name" value="NPHP3-like_N"/>
</dbReference>
<dbReference type="SUPFAM" id="SSF53474">
    <property type="entry name" value="alpha/beta-Hydrolases"/>
    <property type="match status" value="1"/>
</dbReference>
<reference evidence="5" key="2">
    <citation type="submission" date="2023-06" db="EMBL/GenBank/DDBJ databases">
        <authorList>
            <consortium name="Lawrence Berkeley National Laboratory"/>
            <person name="Haridas S."/>
            <person name="Hensen N."/>
            <person name="Bonometti L."/>
            <person name="Westerberg I."/>
            <person name="Brannstrom I.O."/>
            <person name="Guillou S."/>
            <person name="Cros-Aarteil S."/>
            <person name="Calhoun S."/>
            <person name="Kuo A."/>
            <person name="Mondo S."/>
            <person name="Pangilinan J."/>
            <person name="Riley R."/>
            <person name="LaButti K."/>
            <person name="Andreopoulos B."/>
            <person name="Lipzen A."/>
            <person name="Chen C."/>
            <person name="Yanf M."/>
            <person name="Daum C."/>
            <person name="Ng V."/>
            <person name="Clum A."/>
            <person name="Steindorff A."/>
            <person name="Ohm R."/>
            <person name="Martin F."/>
            <person name="Silar P."/>
            <person name="Natvig D."/>
            <person name="Lalanne C."/>
            <person name="Gautier V."/>
            <person name="Ament-velasquez S.L."/>
            <person name="Kruys A."/>
            <person name="Hutchinson M.I."/>
            <person name="Powell A.J."/>
            <person name="Barry K."/>
            <person name="Miller A.N."/>
            <person name="Grigoriev I.V."/>
            <person name="Debuchy R."/>
            <person name="Gladieux P."/>
            <person name="Thoren M.H."/>
            <person name="Johannesson H."/>
        </authorList>
    </citation>
    <scope>NUCLEOTIDE SEQUENCE</scope>
    <source>
        <strain evidence="5">CBS 232.78</strain>
    </source>
</reference>
<keyword evidence="6" id="KW-1185">Reference proteome</keyword>
<gene>
    <name evidence="5" type="ORF">B0H63DRAFT_504049</name>
</gene>
<dbReference type="Pfam" id="PF12796">
    <property type="entry name" value="Ank_2"/>
    <property type="match status" value="1"/>
</dbReference>
<keyword evidence="2" id="KW-0040">ANK repeat</keyword>
<feature type="repeat" description="ANK" evidence="2">
    <location>
        <begin position="966"/>
        <end position="990"/>
    </location>
</feature>